<dbReference type="GO" id="GO:0001653">
    <property type="term" value="F:peptide receptor activity"/>
    <property type="evidence" value="ECO:0007669"/>
    <property type="project" value="TreeGrafter"/>
</dbReference>
<evidence type="ECO:0000256" key="7">
    <source>
        <dbReference type="ARBA" id="ARBA00023239"/>
    </source>
</evidence>
<reference evidence="10" key="1">
    <citation type="submission" date="2020-11" db="EMBL/GenBank/DDBJ databases">
        <authorList>
            <person name="Tran Van P."/>
        </authorList>
    </citation>
    <scope>NUCLEOTIDE SEQUENCE</scope>
</reference>
<evidence type="ECO:0000256" key="8">
    <source>
        <dbReference type="RuleBase" id="RU000405"/>
    </source>
</evidence>
<evidence type="ECO:0000313" key="10">
    <source>
        <dbReference type="EMBL" id="CAD7575008.1"/>
    </source>
</evidence>
<keyword evidence="5" id="KW-0472">Membrane</keyword>
<dbReference type="GO" id="GO:0004383">
    <property type="term" value="F:guanylate cyclase activity"/>
    <property type="evidence" value="ECO:0007669"/>
    <property type="project" value="TreeGrafter"/>
</dbReference>
<keyword evidence="4" id="KW-1133">Transmembrane helix</keyword>
<comment type="subcellular location">
    <subcellularLocation>
        <location evidence="1">Membrane</location>
    </subcellularLocation>
</comment>
<name>A0A7R9P9E2_TIMCA</name>
<dbReference type="Gene3D" id="3.30.70.1230">
    <property type="entry name" value="Nucleotide cyclase"/>
    <property type="match status" value="1"/>
</dbReference>
<dbReference type="AlphaFoldDB" id="A0A7R9P9E2"/>
<keyword evidence="2" id="KW-0812">Transmembrane</keyword>
<evidence type="ECO:0000256" key="5">
    <source>
        <dbReference type="ARBA" id="ARBA00023136"/>
    </source>
</evidence>
<dbReference type="GO" id="GO:0000166">
    <property type="term" value="F:nucleotide binding"/>
    <property type="evidence" value="ECO:0007669"/>
    <property type="project" value="UniProtKB-KW"/>
</dbReference>
<keyword evidence="6" id="KW-0325">Glycoprotein</keyword>
<dbReference type="GO" id="GO:0005886">
    <property type="term" value="C:plasma membrane"/>
    <property type="evidence" value="ECO:0007669"/>
    <property type="project" value="TreeGrafter"/>
</dbReference>
<comment type="similarity">
    <text evidence="8">Belongs to the adenylyl cyclase class-4/guanylyl cyclase family.</text>
</comment>
<evidence type="ECO:0000256" key="6">
    <source>
        <dbReference type="ARBA" id="ARBA00023180"/>
    </source>
</evidence>
<gene>
    <name evidence="10" type="ORF">TCMB3V08_LOCUS7608</name>
</gene>
<dbReference type="Pfam" id="PF00211">
    <property type="entry name" value="Guanylate_cyc"/>
    <property type="match status" value="1"/>
</dbReference>
<dbReference type="InterPro" id="IPR050401">
    <property type="entry name" value="Cyclic_nucleotide_synthase"/>
</dbReference>
<evidence type="ECO:0000256" key="4">
    <source>
        <dbReference type="ARBA" id="ARBA00022989"/>
    </source>
</evidence>
<dbReference type="GO" id="GO:0035556">
    <property type="term" value="P:intracellular signal transduction"/>
    <property type="evidence" value="ECO:0007669"/>
    <property type="project" value="InterPro"/>
</dbReference>
<dbReference type="EMBL" id="OE182836">
    <property type="protein sequence ID" value="CAD7575008.1"/>
    <property type="molecule type" value="Genomic_DNA"/>
</dbReference>
<evidence type="ECO:0000256" key="2">
    <source>
        <dbReference type="ARBA" id="ARBA00022692"/>
    </source>
</evidence>
<dbReference type="PROSITE" id="PS00452">
    <property type="entry name" value="GUANYLATE_CYCLASE_1"/>
    <property type="match status" value="1"/>
</dbReference>
<dbReference type="GO" id="GO:0007168">
    <property type="term" value="P:receptor guanylyl cyclase signaling pathway"/>
    <property type="evidence" value="ECO:0007669"/>
    <property type="project" value="TreeGrafter"/>
</dbReference>
<sequence length="166" mass="17750">MLVIFPPGLRADIPCKNLECLVAISGSLLSVRWNDPAGLTPINSPVCAGVVGQKMPHFCLFGDTVNTASRMESTGQQSVVPHIAAGRYHHISPLKIETVYGFPGPLASSNGSGQLGRRIIKLRTPAVLVSFSSSSRSVRRDDSSAGFANKGRQMASHFFPLNMLAM</sequence>
<evidence type="ECO:0000259" key="9">
    <source>
        <dbReference type="PROSITE" id="PS50125"/>
    </source>
</evidence>
<dbReference type="InterPro" id="IPR018297">
    <property type="entry name" value="A/G_cyclase_CS"/>
</dbReference>
<evidence type="ECO:0000256" key="1">
    <source>
        <dbReference type="ARBA" id="ARBA00004370"/>
    </source>
</evidence>
<dbReference type="SUPFAM" id="SSF55073">
    <property type="entry name" value="Nucleotide cyclase"/>
    <property type="match status" value="1"/>
</dbReference>
<dbReference type="PANTHER" id="PTHR11920">
    <property type="entry name" value="GUANYLYL CYCLASE"/>
    <property type="match status" value="1"/>
</dbReference>
<dbReference type="PROSITE" id="PS50125">
    <property type="entry name" value="GUANYLATE_CYCLASE_2"/>
    <property type="match status" value="1"/>
</dbReference>
<protein>
    <submittedName>
        <fullName evidence="10">(California timema) hypothetical protein</fullName>
    </submittedName>
</protein>
<keyword evidence="7 8" id="KW-0456">Lyase</keyword>
<evidence type="ECO:0000256" key="3">
    <source>
        <dbReference type="ARBA" id="ARBA00022741"/>
    </source>
</evidence>
<organism evidence="10">
    <name type="scientific">Timema californicum</name>
    <name type="common">California timema</name>
    <name type="synonym">Walking stick</name>
    <dbReference type="NCBI Taxonomy" id="61474"/>
    <lineage>
        <taxon>Eukaryota</taxon>
        <taxon>Metazoa</taxon>
        <taxon>Ecdysozoa</taxon>
        <taxon>Arthropoda</taxon>
        <taxon>Hexapoda</taxon>
        <taxon>Insecta</taxon>
        <taxon>Pterygota</taxon>
        <taxon>Neoptera</taxon>
        <taxon>Polyneoptera</taxon>
        <taxon>Phasmatodea</taxon>
        <taxon>Timematodea</taxon>
        <taxon>Timematoidea</taxon>
        <taxon>Timematidae</taxon>
        <taxon>Timema</taxon>
    </lineage>
</organism>
<dbReference type="PANTHER" id="PTHR11920:SF274">
    <property type="entry name" value="GUANYLATE CYCLASE"/>
    <property type="match status" value="1"/>
</dbReference>
<dbReference type="GO" id="GO:0004016">
    <property type="term" value="F:adenylate cyclase activity"/>
    <property type="evidence" value="ECO:0007669"/>
    <property type="project" value="TreeGrafter"/>
</dbReference>
<dbReference type="InterPro" id="IPR029787">
    <property type="entry name" value="Nucleotide_cyclase"/>
</dbReference>
<proteinExistence type="inferred from homology"/>
<feature type="domain" description="Guanylate cyclase" evidence="9">
    <location>
        <begin position="45"/>
        <end position="72"/>
    </location>
</feature>
<dbReference type="InterPro" id="IPR001054">
    <property type="entry name" value="A/G_cyclase"/>
</dbReference>
<accession>A0A7R9P9E2</accession>
<keyword evidence="3" id="KW-0547">Nucleotide-binding</keyword>